<keyword evidence="2" id="KW-1133">Transmembrane helix</keyword>
<feature type="transmembrane region" description="Helical" evidence="2">
    <location>
        <begin position="81"/>
        <end position="103"/>
    </location>
</feature>
<comment type="caution">
    <text evidence="3">The sequence shown here is derived from an EMBL/GenBank/DDBJ whole genome shotgun (WGS) entry which is preliminary data.</text>
</comment>
<name>A0A9N7U6P7_PLEPL</name>
<gene>
    <name evidence="3" type="ORF">PLEPLA_LOCUS13127</name>
</gene>
<dbReference type="Proteomes" id="UP001153269">
    <property type="component" value="Unassembled WGS sequence"/>
</dbReference>
<keyword evidence="4" id="KW-1185">Reference proteome</keyword>
<reference evidence="3" key="1">
    <citation type="submission" date="2020-03" db="EMBL/GenBank/DDBJ databases">
        <authorList>
            <person name="Weist P."/>
        </authorList>
    </citation>
    <scope>NUCLEOTIDE SEQUENCE</scope>
</reference>
<keyword evidence="2" id="KW-0812">Transmembrane</keyword>
<accession>A0A9N7U6P7</accession>
<evidence type="ECO:0000256" key="1">
    <source>
        <dbReference type="SAM" id="MobiDB-lite"/>
    </source>
</evidence>
<proteinExistence type="predicted"/>
<organism evidence="3 4">
    <name type="scientific">Pleuronectes platessa</name>
    <name type="common">European plaice</name>
    <dbReference type="NCBI Taxonomy" id="8262"/>
    <lineage>
        <taxon>Eukaryota</taxon>
        <taxon>Metazoa</taxon>
        <taxon>Chordata</taxon>
        <taxon>Craniata</taxon>
        <taxon>Vertebrata</taxon>
        <taxon>Euteleostomi</taxon>
        <taxon>Actinopterygii</taxon>
        <taxon>Neopterygii</taxon>
        <taxon>Teleostei</taxon>
        <taxon>Neoteleostei</taxon>
        <taxon>Acanthomorphata</taxon>
        <taxon>Carangaria</taxon>
        <taxon>Pleuronectiformes</taxon>
        <taxon>Pleuronectoidei</taxon>
        <taxon>Pleuronectidae</taxon>
        <taxon>Pleuronectes</taxon>
    </lineage>
</organism>
<feature type="compositionally biased region" description="Basic and acidic residues" evidence="1">
    <location>
        <begin position="65"/>
        <end position="76"/>
    </location>
</feature>
<evidence type="ECO:0000256" key="2">
    <source>
        <dbReference type="SAM" id="Phobius"/>
    </source>
</evidence>
<feature type="region of interest" description="Disordered" evidence="1">
    <location>
        <begin position="56"/>
        <end position="76"/>
    </location>
</feature>
<protein>
    <submittedName>
        <fullName evidence="3">Uncharacterized protein</fullName>
    </submittedName>
</protein>
<keyword evidence="2" id="KW-0472">Membrane</keyword>
<evidence type="ECO:0000313" key="3">
    <source>
        <dbReference type="EMBL" id="CAB1425197.1"/>
    </source>
</evidence>
<dbReference type="AlphaFoldDB" id="A0A9N7U6P7"/>
<dbReference type="EMBL" id="CADEAL010000785">
    <property type="protein sequence ID" value="CAB1425197.1"/>
    <property type="molecule type" value="Genomic_DNA"/>
</dbReference>
<sequence length="161" mass="17938">MEVETRLTFQAVSLGRKWQIRARNPSWGNPKGAQLYHRLSPRILLGQEIQREAAAPFGPAQECRPCGDSEDGRGSDSDTGVFPITIIIIIIITIIIIIIMCLCQGHRPEEKLNKPVLTFSGWSAPERIQPAVSWVHREPGRSTRWSSHGEGANGDDIFRVA</sequence>
<evidence type="ECO:0000313" key="4">
    <source>
        <dbReference type="Proteomes" id="UP001153269"/>
    </source>
</evidence>